<sequence>MLERVIQFFREVRVEFSKINWPSRLETVVLTVLVISMVVILAVIIFAYDVIFSGLIQKLFELFGIR</sequence>
<dbReference type="Gene3D" id="1.20.5.1030">
    <property type="entry name" value="Preprotein translocase secy subunit"/>
    <property type="match status" value="1"/>
</dbReference>
<evidence type="ECO:0000256" key="5">
    <source>
        <dbReference type="ARBA" id="ARBA00022927"/>
    </source>
</evidence>
<evidence type="ECO:0000256" key="1">
    <source>
        <dbReference type="ARBA" id="ARBA00004370"/>
    </source>
</evidence>
<dbReference type="GO" id="GO:0006605">
    <property type="term" value="P:protein targeting"/>
    <property type="evidence" value="ECO:0007669"/>
    <property type="project" value="UniProtKB-UniRule"/>
</dbReference>
<gene>
    <name evidence="9" type="primary">secE</name>
    <name evidence="10" type="ORF">A2Z21_00180</name>
</gene>
<comment type="subunit">
    <text evidence="9">Component of the Sec protein translocase complex. Heterotrimer consisting of SecY, SecE and SecG subunits. The heterotrimers can form oligomers, although 1 heterotrimer is thought to be able to translocate proteins. Interacts with the ribosome. Interacts with SecDF, and other proteins may be involved. Interacts with SecA.</text>
</comment>
<dbReference type="GO" id="GO:0009306">
    <property type="term" value="P:protein secretion"/>
    <property type="evidence" value="ECO:0007669"/>
    <property type="project" value="UniProtKB-UniRule"/>
</dbReference>
<dbReference type="STRING" id="1817864.A2Z21_00180"/>
<keyword evidence="8 9" id="KW-0472">Membrane</keyword>
<evidence type="ECO:0000256" key="9">
    <source>
        <dbReference type="HAMAP-Rule" id="MF_00422"/>
    </source>
</evidence>
<proteinExistence type="inferred from homology"/>
<evidence type="ECO:0000256" key="6">
    <source>
        <dbReference type="ARBA" id="ARBA00022989"/>
    </source>
</evidence>
<keyword evidence="6 9" id="KW-1133">Transmembrane helix</keyword>
<evidence type="ECO:0000256" key="8">
    <source>
        <dbReference type="ARBA" id="ARBA00023136"/>
    </source>
</evidence>
<dbReference type="PROSITE" id="PS01067">
    <property type="entry name" value="SECE_SEC61G"/>
    <property type="match status" value="1"/>
</dbReference>
<evidence type="ECO:0000256" key="4">
    <source>
        <dbReference type="ARBA" id="ARBA00022692"/>
    </source>
</evidence>
<protein>
    <recommendedName>
        <fullName evidence="9">Protein translocase subunit SecE</fullName>
    </recommendedName>
</protein>
<dbReference type="PANTHER" id="PTHR33910">
    <property type="entry name" value="PROTEIN TRANSLOCASE SUBUNIT SECE"/>
    <property type="match status" value="1"/>
</dbReference>
<comment type="subcellular location">
    <subcellularLocation>
        <location evidence="9">Cell membrane</location>
        <topology evidence="9">Single-pass membrane protein</topology>
    </subcellularLocation>
    <subcellularLocation>
        <location evidence="1">Membrane</location>
    </subcellularLocation>
</comment>
<dbReference type="Proteomes" id="UP000179157">
    <property type="component" value="Unassembled WGS sequence"/>
</dbReference>
<reference evidence="10 11" key="1">
    <citation type="journal article" date="2016" name="Nat. Commun.">
        <title>Thousands of microbial genomes shed light on interconnected biogeochemical processes in an aquifer system.</title>
        <authorList>
            <person name="Anantharaman K."/>
            <person name="Brown C.T."/>
            <person name="Hug L.A."/>
            <person name="Sharon I."/>
            <person name="Castelle C.J."/>
            <person name="Probst A.J."/>
            <person name="Thomas B.C."/>
            <person name="Singh A."/>
            <person name="Wilkins M.J."/>
            <person name="Karaoz U."/>
            <person name="Brodie E.L."/>
            <person name="Williams K.H."/>
            <person name="Hubbard S.S."/>
            <person name="Banfield J.F."/>
        </authorList>
    </citation>
    <scope>NUCLEOTIDE SEQUENCE [LARGE SCALE GENOMIC DNA]</scope>
    <source>
        <strain evidence="11">RBG_16_55_9</strain>
    </source>
</reference>
<evidence type="ECO:0000313" key="11">
    <source>
        <dbReference type="Proteomes" id="UP000179157"/>
    </source>
</evidence>
<organism evidence="10 11">
    <name type="scientific">Fraserbacteria sp. (strain RBG_16_55_9)</name>
    <dbReference type="NCBI Taxonomy" id="1817864"/>
    <lineage>
        <taxon>Bacteria</taxon>
        <taxon>Candidatus Fraseribacteriota</taxon>
    </lineage>
</organism>
<dbReference type="AlphaFoldDB" id="A0A1F5UPG4"/>
<dbReference type="InterPro" id="IPR038379">
    <property type="entry name" value="SecE_sf"/>
</dbReference>
<dbReference type="PANTHER" id="PTHR33910:SF1">
    <property type="entry name" value="PROTEIN TRANSLOCASE SUBUNIT SECE"/>
    <property type="match status" value="1"/>
</dbReference>
<name>A0A1F5UPG4_FRAXR</name>
<feature type="transmembrane region" description="Helical" evidence="9">
    <location>
        <begin position="28"/>
        <end position="56"/>
    </location>
</feature>
<keyword evidence="2 9" id="KW-0813">Transport</keyword>
<dbReference type="GO" id="GO:0065002">
    <property type="term" value="P:intracellular protein transmembrane transport"/>
    <property type="evidence" value="ECO:0007669"/>
    <property type="project" value="UniProtKB-UniRule"/>
</dbReference>
<dbReference type="HAMAP" id="MF_00422">
    <property type="entry name" value="SecE"/>
    <property type="match status" value="1"/>
</dbReference>
<dbReference type="GO" id="GO:0008320">
    <property type="term" value="F:protein transmembrane transporter activity"/>
    <property type="evidence" value="ECO:0007669"/>
    <property type="project" value="UniProtKB-UniRule"/>
</dbReference>
<dbReference type="GO" id="GO:0043952">
    <property type="term" value="P:protein transport by the Sec complex"/>
    <property type="evidence" value="ECO:0007669"/>
    <property type="project" value="UniProtKB-UniRule"/>
</dbReference>
<evidence type="ECO:0000313" key="10">
    <source>
        <dbReference type="EMBL" id="OGF53054.1"/>
    </source>
</evidence>
<comment type="function">
    <text evidence="9">Essential subunit of the Sec protein translocation channel SecYEG. Clamps together the 2 halves of SecY. May contact the channel plug during translocation.</text>
</comment>
<dbReference type="NCBIfam" id="TIGR00964">
    <property type="entry name" value="secE_bact"/>
    <property type="match status" value="1"/>
</dbReference>
<dbReference type="InterPro" id="IPR001901">
    <property type="entry name" value="Translocase_SecE/Sec61-g"/>
</dbReference>
<comment type="caution">
    <text evidence="10">The sequence shown here is derived from an EMBL/GenBank/DDBJ whole genome shotgun (WGS) entry which is preliminary data.</text>
</comment>
<comment type="similarity">
    <text evidence="9">Belongs to the SecE/SEC61-gamma family.</text>
</comment>
<evidence type="ECO:0000256" key="3">
    <source>
        <dbReference type="ARBA" id="ARBA00022475"/>
    </source>
</evidence>
<dbReference type="GO" id="GO:0005886">
    <property type="term" value="C:plasma membrane"/>
    <property type="evidence" value="ECO:0007669"/>
    <property type="project" value="UniProtKB-SubCell"/>
</dbReference>
<keyword evidence="5 9" id="KW-0653">Protein transport</keyword>
<evidence type="ECO:0000256" key="7">
    <source>
        <dbReference type="ARBA" id="ARBA00023010"/>
    </source>
</evidence>
<evidence type="ECO:0000256" key="2">
    <source>
        <dbReference type="ARBA" id="ARBA00022448"/>
    </source>
</evidence>
<keyword evidence="3 9" id="KW-1003">Cell membrane</keyword>
<dbReference type="Pfam" id="PF00584">
    <property type="entry name" value="SecE"/>
    <property type="match status" value="1"/>
</dbReference>
<keyword evidence="7 9" id="KW-0811">Translocation</keyword>
<keyword evidence="4 9" id="KW-0812">Transmembrane</keyword>
<dbReference type="EMBL" id="MFGX01000121">
    <property type="protein sequence ID" value="OGF53054.1"/>
    <property type="molecule type" value="Genomic_DNA"/>
</dbReference>
<dbReference type="InterPro" id="IPR005807">
    <property type="entry name" value="SecE_bac"/>
</dbReference>
<accession>A0A1F5UPG4</accession>